<organism evidence="1 2">
    <name type="scientific">Paenibacillus mesotrionivorans</name>
    <dbReference type="NCBI Taxonomy" id="3160968"/>
    <lineage>
        <taxon>Bacteria</taxon>
        <taxon>Bacillati</taxon>
        <taxon>Bacillota</taxon>
        <taxon>Bacilli</taxon>
        <taxon>Bacillales</taxon>
        <taxon>Paenibacillaceae</taxon>
        <taxon>Paenibacillus</taxon>
    </lineage>
</organism>
<dbReference type="EMBL" id="JBJURJ010000028">
    <property type="protein sequence ID" value="MFM9332299.1"/>
    <property type="molecule type" value="Genomic_DNA"/>
</dbReference>
<evidence type="ECO:0000313" key="2">
    <source>
        <dbReference type="Proteomes" id="UP001631969"/>
    </source>
</evidence>
<proteinExistence type="predicted"/>
<accession>A0ACC7P5G0</accession>
<comment type="caution">
    <text evidence="1">The sequence shown here is derived from an EMBL/GenBank/DDBJ whole genome shotgun (WGS) entry which is preliminary data.</text>
</comment>
<name>A0ACC7P5G0_9BACL</name>
<dbReference type="Proteomes" id="UP001631969">
    <property type="component" value="Unassembled WGS sequence"/>
</dbReference>
<sequence length="159" mass="18484">MATPNKRQFYRLTLQVPLAAKFRIIGFNNTQLLSNNGTTYIADISAGGIRMHSRLDLPLLESLLLEFDIELFHSKLKLLGCVLRKQLLPSGIYEYGVEFVLDDMLREQLLSHIHMLSIRLRHNQVLASCSFCSEDEWKEFYQHENEENLERRPIYGSQA</sequence>
<reference evidence="1" key="1">
    <citation type="submission" date="2024-12" db="EMBL/GenBank/DDBJ databases">
        <authorList>
            <person name="Wu N."/>
        </authorList>
    </citation>
    <scope>NUCLEOTIDE SEQUENCE</scope>
    <source>
        <strain evidence="1">P15</strain>
    </source>
</reference>
<protein>
    <submittedName>
        <fullName evidence="1">PilZ domain-containing protein</fullName>
    </submittedName>
</protein>
<keyword evidence="2" id="KW-1185">Reference proteome</keyword>
<gene>
    <name evidence="1" type="ORF">ACI1P1_28790</name>
</gene>
<evidence type="ECO:0000313" key="1">
    <source>
        <dbReference type="EMBL" id="MFM9332299.1"/>
    </source>
</evidence>